<organism evidence="2 3">
    <name type="scientific">Sinomonas terricola</name>
    <dbReference type="NCBI Taxonomy" id="3110330"/>
    <lineage>
        <taxon>Bacteria</taxon>
        <taxon>Bacillati</taxon>
        <taxon>Actinomycetota</taxon>
        <taxon>Actinomycetes</taxon>
        <taxon>Micrococcales</taxon>
        <taxon>Micrococcaceae</taxon>
        <taxon>Sinomonas</taxon>
    </lineage>
</organism>
<dbReference type="Proteomes" id="UP001304769">
    <property type="component" value="Unassembled WGS sequence"/>
</dbReference>
<sequence>MKQIEINGIAYDIEGVIYRTELGTAKELLQSAGFGIKTLSERIRNLGTFLDILEDVDQLEAWSAFLWLVRRNSGEAVTFEEASHVRIESIRWVGGDAPAEDDAAAPKDPTGSGQDAARAVAGTKAKTSSKTSKSRSTRTSSSSRTTGQG</sequence>
<dbReference type="RefSeq" id="WP_323277076.1">
    <property type="nucleotide sequence ID" value="NZ_JAYGGQ010000001.1"/>
</dbReference>
<feature type="region of interest" description="Disordered" evidence="1">
    <location>
        <begin position="97"/>
        <end position="149"/>
    </location>
</feature>
<reference evidence="2 3" key="1">
    <citation type="submission" date="2023-12" db="EMBL/GenBank/DDBJ databases">
        <title>Sinomonas terricola sp. nov, isolated from litchi orchard soil in Guangdong, PR China.</title>
        <authorList>
            <person name="Jiaxin W."/>
            <person name="Yang Z."/>
            <person name="Honghui Z."/>
        </authorList>
    </citation>
    <scope>NUCLEOTIDE SEQUENCE [LARGE SCALE GENOMIC DNA]</scope>
    <source>
        <strain evidence="2 3">JGH33</strain>
    </source>
</reference>
<feature type="compositionally biased region" description="Low complexity" evidence="1">
    <location>
        <begin position="137"/>
        <end position="149"/>
    </location>
</feature>
<accession>A0ABU5T0X4</accession>
<evidence type="ECO:0000313" key="3">
    <source>
        <dbReference type="Proteomes" id="UP001304769"/>
    </source>
</evidence>
<evidence type="ECO:0000313" key="2">
    <source>
        <dbReference type="EMBL" id="MEA5453304.1"/>
    </source>
</evidence>
<protein>
    <submittedName>
        <fullName evidence="2">Uncharacterized protein</fullName>
    </submittedName>
</protein>
<gene>
    <name evidence="2" type="ORF">SPF06_01080</name>
</gene>
<evidence type="ECO:0000256" key="1">
    <source>
        <dbReference type="SAM" id="MobiDB-lite"/>
    </source>
</evidence>
<name>A0ABU5T0X4_9MICC</name>
<comment type="caution">
    <text evidence="2">The sequence shown here is derived from an EMBL/GenBank/DDBJ whole genome shotgun (WGS) entry which is preliminary data.</text>
</comment>
<keyword evidence="3" id="KW-1185">Reference proteome</keyword>
<proteinExistence type="predicted"/>
<dbReference type="EMBL" id="JAYGGQ010000001">
    <property type="protein sequence ID" value="MEA5453304.1"/>
    <property type="molecule type" value="Genomic_DNA"/>
</dbReference>